<evidence type="ECO:0000256" key="8">
    <source>
        <dbReference type="ARBA" id="ARBA00022553"/>
    </source>
</evidence>
<dbReference type="Gene3D" id="2.10.70.100">
    <property type="match status" value="1"/>
</dbReference>
<dbReference type="InterPro" id="IPR011712">
    <property type="entry name" value="Sig_transdc_His_kin_sub3_dim/P"/>
</dbReference>
<evidence type="ECO:0000313" key="21">
    <source>
        <dbReference type="EMBL" id="SHE89079.1"/>
    </source>
</evidence>
<dbReference type="InterPro" id="IPR052162">
    <property type="entry name" value="Sensor_kinase/Photoreceptor"/>
</dbReference>
<dbReference type="GO" id="GO:0000155">
    <property type="term" value="F:phosphorelay sensor kinase activity"/>
    <property type="evidence" value="ECO:0007669"/>
    <property type="project" value="InterPro"/>
</dbReference>
<evidence type="ECO:0000259" key="17">
    <source>
        <dbReference type="PROSITE" id="PS50109"/>
    </source>
</evidence>
<sequence>MKAKYKVLHLEDVQSDAELAARELRKSIEIDHLVIDSEKSYLLALEQFRPDVILCDHSLPSFNSLEALKIVKRKKLHIPFILITSRMSEPAVVGVVKEGADGYILKEQLRRLPHAVLKAIEKYRHEKEQKIQVDEAHQEEPIATKDSRELSTKLLLATQVAGIGIWAYSFQKCKFEADDVLLSFYGITTSEFDGSCEQWMQFIHQDDRNRVHQEFQNALATTKGFNTVFRIVWQDQSVHVIKAVAIVMNDAQGCPDRLIGTNQDITDRKEAEIVVLENEAKYRSIFDNSLDAILLTVTDSNVLAANPAACAIFKMTEEEICKKGRFGIVDVTDPRLHDLLRERRRTGKAKGEITFVRGDGSKFPGEVSSLVFTDAQGDLRTSMVIRDISERKKAEEKQLRTSQYLQQALGELNKIMDSSIDVICCTDAEGRFINVSAAAETVWGYKPEELIGKKYIELTLEEDKASTFLVAKKILSGIPVTTFENRFIHKNGNVVPLLWSARWDEKEQLMFSIAKDATEKKAMEKALENERLRYYEVFHQAPSAIAILKGADHRFELVNPFYLQLTGKKDIIGKTVREVVPELEDQGFFKLLDRVFYSGKCFTAKEMLAKIDRNNADRLEDCYINFIYQPYRNNRGDVEGIFFFANDVTEQVVSRKKIEASEKQFRQIVETAQEGIWMLDEKNQTRLVNAKMCRILGYSEAEMMGKPPHFFVKQKGKKPGQNMFSTGINTAIDMYEDQFVTKSGSVVWVHLSTNPIVDDNGNYKGALAMVTDVTERKRLEEKIVRQKVQQQKEITKAALQVQENERNFLGSELHDNINQILTAVKLHLKHYLENPDDNLEIITNSHAYLEMAIEEIRKLSQRLVTHRFDEDSFTEAIRFLIKGLSIEKIVAFNVADLNEEAIHENIKLTVFRIVQEQLNNISKYAKATRVTITISNDTKEVILHICDNGVGFNTKAKRAGVGLTNIYNRVESYNGTIDIKSAPGQGCKLQLRIPLAQPLTFLNN</sequence>
<evidence type="ECO:0000259" key="18">
    <source>
        <dbReference type="PROSITE" id="PS50110"/>
    </source>
</evidence>
<evidence type="ECO:0000256" key="10">
    <source>
        <dbReference type="ARBA" id="ARBA00022723"/>
    </source>
</evidence>
<dbReference type="PROSITE" id="PS50109">
    <property type="entry name" value="HIS_KIN"/>
    <property type="match status" value="1"/>
</dbReference>
<feature type="domain" description="PAC" evidence="20">
    <location>
        <begin position="481"/>
        <end position="529"/>
    </location>
</feature>
<keyword evidence="12" id="KW-0408">Iron</keyword>
<dbReference type="InterPro" id="IPR035965">
    <property type="entry name" value="PAS-like_dom_sf"/>
</dbReference>
<dbReference type="InterPro" id="IPR001789">
    <property type="entry name" value="Sig_transdc_resp-reg_receiver"/>
</dbReference>
<feature type="domain" description="Histidine kinase" evidence="17">
    <location>
        <begin position="808"/>
        <end position="997"/>
    </location>
</feature>
<evidence type="ECO:0000259" key="19">
    <source>
        <dbReference type="PROSITE" id="PS50112"/>
    </source>
</evidence>
<dbReference type="Pfam" id="PF08448">
    <property type="entry name" value="PAS_4"/>
    <property type="match status" value="1"/>
</dbReference>
<feature type="domain" description="Response regulatory" evidence="18">
    <location>
        <begin position="6"/>
        <end position="121"/>
    </location>
</feature>
<keyword evidence="11" id="KW-0418">Kinase</keyword>
<dbReference type="InterPro" id="IPR013655">
    <property type="entry name" value="PAS_fold_3"/>
</dbReference>
<gene>
    <name evidence="21" type="ORF">SAMN02745131_01354</name>
</gene>
<evidence type="ECO:0000256" key="2">
    <source>
        <dbReference type="ARBA" id="ARBA00001966"/>
    </source>
</evidence>
<dbReference type="PROSITE" id="PS50113">
    <property type="entry name" value="PAC"/>
    <property type="match status" value="4"/>
</dbReference>
<proteinExistence type="predicted"/>
<evidence type="ECO:0000256" key="15">
    <source>
        <dbReference type="ARBA" id="ARBA00030800"/>
    </source>
</evidence>
<evidence type="ECO:0000256" key="1">
    <source>
        <dbReference type="ARBA" id="ARBA00000085"/>
    </source>
</evidence>
<evidence type="ECO:0000256" key="13">
    <source>
        <dbReference type="ARBA" id="ARBA00023014"/>
    </source>
</evidence>
<dbReference type="InterPro" id="IPR005467">
    <property type="entry name" value="His_kinase_dom"/>
</dbReference>
<comment type="cofactor">
    <cofactor evidence="2">
        <name>[4Fe-4S] cluster</name>
        <dbReference type="ChEBI" id="CHEBI:49883"/>
    </cofactor>
</comment>
<dbReference type="Proteomes" id="UP000184048">
    <property type="component" value="Unassembled WGS sequence"/>
</dbReference>
<dbReference type="InterPro" id="IPR003594">
    <property type="entry name" value="HATPase_dom"/>
</dbReference>
<evidence type="ECO:0000256" key="3">
    <source>
        <dbReference type="ARBA" id="ARBA00004496"/>
    </source>
</evidence>
<evidence type="ECO:0000256" key="4">
    <source>
        <dbReference type="ARBA" id="ARBA00012438"/>
    </source>
</evidence>
<dbReference type="PANTHER" id="PTHR43304">
    <property type="entry name" value="PHYTOCHROME-LIKE PROTEIN CPH1"/>
    <property type="match status" value="1"/>
</dbReference>
<dbReference type="Gene3D" id="3.40.50.2300">
    <property type="match status" value="1"/>
</dbReference>
<evidence type="ECO:0000256" key="7">
    <source>
        <dbReference type="ARBA" id="ARBA00022490"/>
    </source>
</evidence>
<dbReference type="Pfam" id="PF00989">
    <property type="entry name" value="PAS"/>
    <property type="match status" value="1"/>
</dbReference>
<dbReference type="SMART" id="SM00387">
    <property type="entry name" value="HATPase_c"/>
    <property type="match status" value="1"/>
</dbReference>
<evidence type="ECO:0000256" key="11">
    <source>
        <dbReference type="ARBA" id="ARBA00022777"/>
    </source>
</evidence>
<dbReference type="Gene3D" id="3.30.565.10">
    <property type="entry name" value="Histidine kinase-like ATPase, C-terminal domain"/>
    <property type="match status" value="1"/>
</dbReference>
<evidence type="ECO:0000256" key="6">
    <source>
        <dbReference type="ARBA" id="ARBA00022485"/>
    </source>
</evidence>
<dbReference type="InterPro" id="IPR000700">
    <property type="entry name" value="PAS-assoc_C"/>
</dbReference>
<dbReference type="InterPro" id="IPR000014">
    <property type="entry name" value="PAS"/>
</dbReference>
<dbReference type="GO" id="GO:0005737">
    <property type="term" value="C:cytoplasm"/>
    <property type="evidence" value="ECO:0007669"/>
    <property type="project" value="UniProtKB-SubCell"/>
</dbReference>
<dbReference type="GO" id="GO:0016020">
    <property type="term" value="C:membrane"/>
    <property type="evidence" value="ECO:0007669"/>
    <property type="project" value="InterPro"/>
</dbReference>
<dbReference type="EMBL" id="FQUU01000004">
    <property type="protein sequence ID" value="SHE89079.1"/>
    <property type="molecule type" value="Genomic_DNA"/>
</dbReference>
<evidence type="ECO:0000256" key="14">
    <source>
        <dbReference type="ARBA" id="ARBA00024827"/>
    </source>
</evidence>
<keyword evidence="22" id="KW-1185">Reference proteome</keyword>
<dbReference type="Pfam" id="PF07730">
    <property type="entry name" value="HisKA_3"/>
    <property type="match status" value="1"/>
</dbReference>
<feature type="domain" description="PAS" evidence="19">
    <location>
        <begin position="278"/>
        <end position="351"/>
    </location>
</feature>
<dbReference type="GO" id="GO:0046983">
    <property type="term" value="F:protein dimerization activity"/>
    <property type="evidence" value="ECO:0007669"/>
    <property type="project" value="InterPro"/>
</dbReference>
<keyword evidence="7" id="KW-0963">Cytoplasm</keyword>
<dbReference type="CDD" id="cd00130">
    <property type="entry name" value="PAS"/>
    <property type="match status" value="4"/>
</dbReference>
<keyword evidence="13" id="KW-0411">Iron-sulfur</keyword>
<dbReference type="SUPFAM" id="SSF55874">
    <property type="entry name" value="ATPase domain of HSP90 chaperone/DNA topoisomerase II/histidine kinase"/>
    <property type="match status" value="1"/>
</dbReference>
<evidence type="ECO:0000256" key="9">
    <source>
        <dbReference type="ARBA" id="ARBA00022679"/>
    </source>
</evidence>
<evidence type="ECO:0000256" key="5">
    <source>
        <dbReference type="ARBA" id="ARBA00017322"/>
    </source>
</evidence>
<dbReference type="InterPro" id="IPR011006">
    <property type="entry name" value="CheY-like_superfamily"/>
</dbReference>
<keyword evidence="8 16" id="KW-0597">Phosphoprotein</keyword>
<dbReference type="SMART" id="SM00091">
    <property type="entry name" value="PAS"/>
    <property type="match status" value="5"/>
</dbReference>
<dbReference type="InterPro" id="IPR004358">
    <property type="entry name" value="Sig_transdc_His_kin-like_C"/>
</dbReference>
<feature type="domain" description="PAC" evidence="20">
    <location>
        <begin position="733"/>
        <end position="785"/>
    </location>
</feature>
<dbReference type="GO" id="GO:0051539">
    <property type="term" value="F:4 iron, 4 sulfur cluster binding"/>
    <property type="evidence" value="ECO:0007669"/>
    <property type="project" value="UniProtKB-KW"/>
</dbReference>
<dbReference type="Gene3D" id="1.20.5.1930">
    <property type="match status" value="1"/>
</dbReference>
<dbReference type="InterPro" id="IPR013767">
    <property type="entry name" value="PAS_fold"/>
</dbReference>
<dbReference type="InterPro" id="IPR013656">
    <property type="entry name" value="PAS_4"/>
</dbReference>
<keyword evidence="10" id="KW-0479">Metal-binding</keyword>
<dbReference type="SMART" id="SM00448">
    <property type="entry name" value="REC"/>
    <property type="match status" value="1"/>
</dbReference>
<dbReference type="SMART" id="SM00086">
    <property type="entry name" value="PAC"/>
    <property type="match status" value="4"/>
</dbReference>
<organism evidence="21 22">
    <name type="scientific">Flavisolibacter ginsengisoli DSM 18119</name>
    <dbReference type="NCBI Taxonomy" id="1121884"/>
    <lineage>
        <taxon>Bacteria</taxon>
        <taxon>Pseudomonadati</taxon>
        <taxon>Bacteroidota</taxon>
        <taxon>Chitinophagia</taxon>
        <taxon>Chitinophagales</taxon>
        <taxon>Chitinophagaceae</taxon>
        <taxon>Flavisolibacter</taxon>
    </lineage>
</organism>
<feature type="modified residue" description="4-aspartylphosphate" evidence="16">
    <location>
        <position position="56"/>
    </location>
</feature>
<evidence type="ECO:0000259" key="20">
    <source>
        <dbReference type="PROSITE" id="PS50113"/>
    </source>
</evidence>
<dbReference type="PRINTS" id="PR00344">
    <property type="entry name" value="BCTRLSENSOR"/>
</dbReference>
<feature type="domain" description="PAS" evidence="19">
    <location>
        <begin position="661"/>
        <end position="706"/>
    </location>
</feature>
<dbReference type="STRING" id="1121884.SAMN02745131_01354"/>
<dbReference type="PANTHER" id="PTHR43304:SF1">
    <property type="entry name" value="PAC DOMAIN-CONTAINING PROTEIN"/>
    <property type="match status" value="1"/>
</dbReference>
<evidence type="ECO:0000256" key="12">
    <source>
        <dbReference type="ARBA" id="ARBA00023004"/>
    </source>
</evidence>
<dbReference type="SUPFAM" id="SSF52172">
    <property type="entry name" value="CheY-like"/>
    <property type="match status" value="1"/>
</dbReference>
<dbReference type="Pfam" id="PF02518">
    <property type="entry name" value="HATPase_c"/>
    <property type="match status" value="1"/>
</dbReference>
<dbReference type="RefSeq" id="WP_072834567.1">
    <property type="nucleotide sequence ID" value="NZ_FQUU01000004.1"/>
</dbReference>
<comment type="catalytic activity">
    <reaction evidence="1">
        <text>ATP + protein L-histidine = ADP + protein N-phospho-L-histidine.</text>
        <dbReference type="EC" id="2.7.13.3"/>
    </reaction>
</comment>
<dbReference type="PROSITE" id="PS50110">
    <property type="entry name" value="RESPONSE_REGULATORY"/>
    <property type="match status" value="1"/>
</dbReference>
<feature type="domain" description="PAC" evidence="20">
    <location>
        <begin position="225"/>
        <end position="277"/>
    </location>
</feature>
<name>A0A1M4X6H5_9BACT</name>
<dbReference type="PROSITE" id="PS50112">
    <property type="entry name" value="PAS"/>
    <property type="match status" value="3"/>
</dbReference>
<dbReference type="Pfam" id="PF13426">
    <property type="entry name" value="PAS_9"/>
    <property type="match status" value="2"/>
</dbReference>
<dbReference type="GO" id="GO:0046872">
    <property type="term" value="F:metal ion binding"/>
    <property type="evidence" value="ECO:0007669"/>
    <property type="project" value="UniProtKB-KW"/>
</dbReference>
<dbReference type="CDD" id="cd00156">
    <property type="entry name" value="REC"/>
    <property type="match status" value="1"/>
</dbReference>
<dbReference type="InterPro" id="IPR001610">
    <property type="entry name" value="PAC"/>
</dbReference>
<reference evidence="21 22" key="1">
    <citation type="submission" date="2016-11" db="EMBL/GenBank/DDBJ databases">
        <authorList>
            <person name="Jaros S."/>
            <person name="Januszkiewicz K."/>
            <person name="Wedrychowicz H."/>
        </authorList>
    </citation>
    <scope>NUCLEOTIDE SEQUENCE [LARGE SCALE GENOMIC DNA]</scope>
    <source>
        <strain evidence="21 22">DSM 18119</strain>
    </source>
</reference>
<comment type="function">
    <text evidence="14">Member of the two-component regulatory system NreB/NreC involved in the control of dissimilatory nitrate/nitrite reduction in response to oxygen. NreB functions as a direct oxygen sensor histidine kinase which is autophosphorylated, in the absence of oxygen, probably at the conserved histidine residue, and transfers its phosphate group probably to a conserved aspartate residue of NreC. NreB/NreC activates the expression of the nitrate (narGHJI) and nitrite (nir) reductase operons, as well as the putative nitrate transporter gene narT.</text>
</comment>
<dbReference type="GO" id="GO:0006355">
    <property type="term" value="P:regulation of DNA-templated transcription"/>
    <property type="evidence" value="ECO:0007669"/>
    <property type="project" value="InterPro"/>
</dbReference>
<dbReference type="EC" id="2.7.13.3" evidence="4"/>
<feature type="domain" description="PAS" evidence="19">
    <location>
        <begin position="408"/>
        <end position="478"/>
    </location>
</feature>
<dbReference type="NCBIfam" id="TIGR00229">
    <property type="entry name" value="sensory_box"/>
    <property type="match status" value="3"/>
</dbReference>
<dbReference type="SUPFAM" id="SSF55785">
    <property type="entry name" value="PYP-like sensor domain (PAS domain)"/>
    <property type="match status" value="5"/>
</dbReference>
<keyword evidence="6" id="KW-0004">4Fe-4S</keyword>
<feature type="domain" description="PAC" evidence="20">
    <location>
        <begin position="349"/>
        <end position="400"/>
    </location>
</feature>
<keyword evidence="9" id="KW-0808">Transferase</keyword>
<dbReference type="Pfam" id="PF08447">
    <property type="entry name" value="PAS_3"/>
    <property type="match status" value="1"/>
</dbReference>
<comment type="subcellular location">
    <subcellularLocation>
        <location evidence="3">Cytoplasm</location>
    </subcellularLocation>
</comment>
<dbReference type="Gene3D" id="3.30.450.20">
    <property type="entry name" value="PAS domain"/>
    <property type="match status" value="5"/>
</dbReference>
<dbReference type="AlphaFoldDB" id="A0A1M4X6H5"/>
<dbReference type="InterPro" id="IPR036890">
    <property type="entry name" value="HATPase_C_sf"/>
</dbReference>
<dbReference type="OrthoDB" id="9811889at2"/>
<dbReference type="Pfam" id="PF00072">
    <property type="entry name" value="Response_reg"/>
    <property type="match status" value="1"/>
</dbReference>
<dbReference type="CDD" id="cd16917">
    <property type="entry name" value="HATPase_UhpB-NarQ-NarX-like"/>
    <property type="match status" value="1"/>
</dbReference>
<accession>A0A1M4X6H5</accession>
<protein>
    <recommendedName>
        <fullName evidence="5">Oxygen sensor histidine kinase NreB</fullName>
        <ecNumber evidence="4">2.7.13.3</ecNumber>
    </recommendedName>
    <alternativeName>
        <fullName evidence="15">Nitrogen regulation protein B</fullName>
    </alternativeName>
</protein>
<evidence type="ECO:0000256" key="16">
    <source>
        <dbReference type="PROSITE-ProRule" id="PRU00169"/>
    </source>
</evidence>
<evidence type="ECO:0000313" key="22">
    <source>
        <dbReference type="Proteomes" id="UP000184048"/>
    </source>
</evidence>